<evidence type="ECO:0000256" key="1">
    <source>
        <dbReference type="PROSITE-ProRule" id="PRU00235"/>
    </source>
</evidence>
<evidence type="ECO:0000313" key="3">
    <source>
        <dbReference type="Proteomes" id="UP000261660"/>
    </source>
</evidence>
<dbReference type="GO" id="GO:0005737">
    <property type="term" value="C:cytoplasm"/>
    <property type="evidence" value="ECO:0007669"/>
    <property type="project" value="TreeGrafter"/>
</dbReference>
<dbReference type="InterPro" id="IPR000408">
    <property type="entry name" value="Reg_chr_condens"/>
</dbReference>
<dbReference type="AlphaFoldDB" id="A0A3Q3ECJ5"/>
<name>A0A3Q3ECJ5_9LABR</name>
<dbReference type="GO" id="GO:0005085">
    <property type="term" value="F:guanyl-nucleotide exchange factor activity"/>
    <property type="evidence" value="ECO:0007669"/>
    <property type="project" value="TreeGrafter"/>
</dbReference>
<evidence type="ECO:0008006" key="4">
    <source>
        <dbReference type="Google" id="ProtNLM"/>
    </source>
</evidence>
<dbReference type="PANTHER" id="PTHR45982:SF1">
    <property type="entry name" value="REGULATOR OF CHROMOSOME CONDENSATION"/>
    <property type="match status" value="1"/>
</dbReference>
<keyword evidence="3" id="KW-1185">Reference proteome</keyword>
<dbReference type="PROSITE" id="PS50012">
    <property type="entry name" value="RCC1_3"/>
    <property type="match status" value="1"/>
</dbReference>
<dbReference type="STRING" id="56723.ENSLBEP00000003786"/>
<dbReference type="Proteomes" id="UP000261660">
    <property type="component" value="Unplaced"/>
</dbReference>
<reference evidence="2" key="1">
    <citation type="submission" date="2025-08" db="UniProtKB">
        <authorList>
            <consortium name="Ensembl"/>
        </authorList>
    </citation>
    <scope>IDENTIFICATION</scope>
</reference>
<dbReference type="Gene3D" id="2.130.10.30">
    <property type="entry name" value="Regulator of chromosome condensation 1/beta-lactamase-inhibitor protein II"/>
    <property type="match status" value="1"/>
</dbReference>
<dbReference type="InterPro" id="IPR009091">
    <property type="entry name" value="RCC1/BLIP-II"/>
</dbReference>
<dbReference type="Ensembl" id="ENSLBET00000003986.1">
    <property type="protein sequence ID" value="ENSLBEP00000003786.1"/>
    <property type="gene ID" value="ENSLBEG00000002931.1"/>
</dbReference>
<dbReference type="InterPro" id="IPR051553">
    <property type="entry name" value="Ran_GTPase-activating"/>
</dbReference>
<protein>
    <recommendedName>
        <fullName evidence="4">Secretion regulating guanine nucleotide exchange factor</fullName>
    </recommendedName>
</protein>
<accession>A0A3Q3ECJ5</accession>
<feature type="repeat" description="RCC1" evidence="1">
    <location>
        <begin position="32"/>
        <end position="84"/>
    </location>
</feature>
<proteinExistence type="predicted"/>
<dbReference type="InParanoid" id="A0A3Q3ECJ5"/>
<dbReference type="SUPFAM" id="SSF50985">
    <property type="entry name" value="RCC1/BLIP-II"/>
    <property type="match status" value="1"/>
</dbReference>
<reference evidence="2" key="2">
    <citation type="submission" date="2025-09" db="UniProtKB">
        <authorList>
            <consortium name="Ensembl"/>
        </authorList>
    </citation>
    <scope>IDENTIFICATION</scope>
</reference>
<dbReference type="PANTHER" id="PTHR45982">
    <property type="entry name" value="REGULATOR OF CHROMOSOME CONDENSATION"/>
    <property type="match status" value="1"/>
</dbReference>
<dbReference type="GeneTree" id="ENSGT00940000160684"/>
<evidence type="ECO:0000313" key="2">
    <source>
        <dbReference type="Ensembl" id="ENSLBEP00000003786.1"/>
    </source>
</evidence>
<sequence>RFTQLHALIGLDQKTHMVSAGSVHCVCLTGDGDVFLWGSNKHGQLTSTEPFLSSPSPMKRSLLGGEKVVHVWSGWTHIVAQTETGRSLNCSCVFNSQ</sequence>
<organism evidence="2 3">
    <name type="scientific">Labrus bergylta</name>
    <name type="common">ballan wrasse</name>
    <dbReference type="NCBI Taxonomy" id="56723"/>
    <lineage>
        <taxon>Eukaryota</taxon>
        <taxon>Metazoa</taxon>
        <taxon>Chordata</taxon>
        <taxon>Craniata</taxon>
        <taxon>Vertebrata</taxon>
        <taxon>Euteleostomi</taxon>
        <taxon>Actinopterygii</taxon>
        <taxon>Neopterygii</taxon>
        <taxon>Teleostei</taxon>
        <taxon>Neoteleostei</taxon>
        <taxon>Acanthomorphata</taxon>
        <taxon>Eupercaria</taxon>
        <taxon>Labriformes</taxon>
        <taxon>Labridae</taxon>
        <taxon>Labrus</taxon>
    </lineage>
</organism>
<dbReference type="Pfam" id="PF00415">
    <property type="entry name" value="RCC1"/>
    <property type="match status" value="1"/>
</dbReference>